<sequence length="190" mass="21191">MRACLRLALAGVAALLLGGCGSLLPRGDVHTELPWRDYAQARAAYKAIRPYHTTMVELRNRGVDPERTPNVKLLSYADILRELVPAGANSVPLDPGINDCLHRQHACVGYAIAQRHVETRRVGNFWADFLNFRRETRTRGWAYKMLVLSVDGKIVYKLWSGEPNIAQDQVDRNPLGPLQSSGDTAVGRLF</sequence>
<evidence type="ECO:0008006" key="3">
    <source>
        <dbReference type="Google" id="ProtNLM"/>
    </source>
</evidence>
<protein>
    <recommendedName>
        <fullName evidence="3">Lipoprotein</fullName>
    </recommendedName>
</protein>
<accession>A0A1J5QID6</accession>
<dbReference type="AlphaFoldDB" id="A0A1J5QID6"/>
<organism evidence="2">
    <name type="scientific">mine drainage metagenome</name>
    <dbReference type="NCBI Taxonomy" id="410659"/>
    <lineage>
        <taxon>unclassified sequences</taxon>
        <taxon>metagenomes</taxon>
        <taxon>ecological metagenomes</taxon>
    </lineage>
</organism>
<evidence type="ECO:0000313" key="2">
    <source>
        <dbReference type="EMBL" id="OIQ83305.1"/>
    </source>
</evidence>
<proteinExistence type="predicted"/>
<name>A0A1J5QID6_9ZZZZ</name>
<gene>
    <name evidence="2" type="ORF">GALL_348920</name>
</gene>
<comment type="caution">
    <text evidence="2">The sequence shown here is derived from an EMBL/GenBank/DDBJ whole genome shotgun (WGS) entry which is preliminary data.</text>
</comment>
<feature type="region of interest" description="Disordered" evidence="1">
    <location>
        <begin position="170"/>
        <end position="190"/>
    </location>
</feature>
<dbReference type="EMBL" id="MLJW01000715">
    <property type="protein sequence ID" value="OIQ83305.1"/>
    <property type="molecule type" value="Genomic_DNA"/>
</dbReference>
<dbReference type="PROSITE" id="PS51257">
    <property type="entry name" value="PROKAR_LIPOPROTEIN"/>
    <property type="match status" value="1"/>
</dbReference>
<reference evidence="2" key="1">
    <citation type="submission" date="2016-10" db="EMBL/GenBank/DDBJ databases">
        <title>Sequence of Gallionella enrichment culture.</title>
        <authorList>
            <person name="Poehlein A."/>
            <person name="Muehling M."/>
            <person name="Daniel R."/>
        </authorList>
    </citation>
    <scope>NUCLEOTIDE SEQUENCE</scope>
</reference>
<evidence type="ECO:0000256" key="1">
    <source>
        <dbReference type="SAM" id="MobiDB-lite"/>
    </source>
</evidence>